<feature type="binding site" evidence="2">
    <location>
        <position position="165"/>
    </location>
    <ligand>
        <name>Mn(2+)</name>
        <dbReference type="ChEBI" id="CHEBI:29035"/>
        <label>2</label>
    </ligand>
</feature>
<reference evidence="4" key="1">
    <citation type="journal article" date="2020" name="mSystems">
        <title>Genome- and Community-Level Interaction Insights into Carbon Utilization and Element Cycling Functions of Hydrothermarchaeota in Hydrothermal Sediment.</title>
        <authorList>
            <person name="Zhou Z."/>
            <person name="Liu Y."/>
            <person name="Xu W."/>
            <person name="Pan J."/>
            <person name="Luo Z.H."/>
            <person name="Li M."/>
        </authorList>
    </citation>
    <scope>NUCLEOTIDE SEQUENCE [LARGE SCALE GENOMIC DNA]</scope>
    <source>
        <strain evidence="4">SpSt-794</strain>
    </source>
</reference>
<evidence type="ECO:0000259" key="3">
    <source>
        <dbReference type="Pfam" id="PF07687"/>
    </source>
</evidence>
<accession>A0A7C4U392</accession>
<dbReference type="GO" id="GO:0050118">
    <property type="term" value="F:N-acetyldiaminopimelate deacetylase activity"/>
    <property type="evidence" value="ECO:0007669"/>
    <property type="project" value="UniProtKB-ARBA"/>
</dbReference>
<dbReference type="InterPro" id="IPR036264">
    <property type="entry name" value="Bact_exopeptidase_dim_dom"/>
</dbReference>
<organism evidence="4">
    <name type="scientific">Caldisericum exile</name>
    <dbReference type="NCBI Taxonomy" id="693075"/>
    <lineage>
        <taxon>Bacteria</taxon>
        <taxon>Pseudomonadati</taxon>
        <taxon>Caldisericota/Cryosericota group</taxon>
        <taxon>Caldisericota</taxon>
        <taxon>Caldisericia</taxon>
        <taxon>Caldisericales</taxon>
        <taxon>Caldisericaceae</taxon>
        <taxon>Caldisericum</taxon>
    </lineage>
</organism>
<keyword evidence="1 4" id="KW-0378">Hydrolase</keyword>
<dbReference type="Gene3D" id="3.30.70.360">
    <property type="match status" value="1"/>
</dbReference>
<dbReference type="FunFam" id="3.30.70.360:FF:000001">
    <property type="entry name" value="N-acetyldiaminopimelate deacetylase"/>
    <property type="match status" value="1"/>
</dbReference>
<comment type="caution">
    <text evidence="4">The sequence shown here is derived from an EMBL/GenBank/DDBJ whole genome shotgun (WGS) entry which is preliminary data.</text>
</comment>
<dbReference type="EMBL" id="DTHV01000147">
    <property type="protein sequence ID" value="HGW60745.1"/>
    <property type="molecule type" value="Genomic_DNA"/>
</dbReference>
<evidence type="ECO:0000256" key="2">
    <source>
        <dbReference type="PIRSR" id="PIRSR005962-1"/>
    </source>
</evidence>
<dbReference type="Gene3D" id="3.40.630.10">
    <property type="entry name" value="Zn peptidases"/>
    <property type="match status" value="1"/>
</dbReference>
<dbReference type="PANTHER" id="PTHR11014">
    <property type="entry name" value="PEPTIDASE M20 FAMILY MEMBER"/>
    <property type="match status" value="1"/>
</dbReference>
<protein>
    <submittedName>
        <fullName evidence="4">Amidohydrolase</fullName>
    </submittedName>
</protein>
<name>A0A7C4U392_9BACT</name>
<dbReference type="GO" id="GO:0046872">
    <property type="term" value="F:metal ion binding"/>
    <property type="evidence" value="ECO:0007669"/>
    <property type="project" value="UniProtKB-KW"/>
</dbReference>
<dbReference type="PIRSF" id="PIRSF005962">
    <property type="entry name" value="Pept_M20D_amidohydro"/>
    <property type="match status" value="1"/>
</dbReference>
<evidence type="ECO:0000313" key="4">
    <source>
        <dbReference type="EMBL" id="HGW60745.1"/>
    </source>
</evidence>
<feature type="binding site" evidence="2">
    <location>
        <position position="138"/>
    </location>
    <ligand>
        <name>Mn(2+)</name>
        <dbReference type="ChEBI" id="CHEBI:29035"/>
        <label>2</label>
    </ligand>
</feature>
<sequence length="395" mass="43681">MEKVDKLIESLRDEVISLRREIHMFPETAFEEYRTSDLVFGYLKNLALSSVRKVNKTGVVADLLVDNPKGTVLLRADMDALPIQEEVEAPYRSKIDGKMHACGHDAHTAMLLVAAKVLSEIKDELDYNVKFVFQPSEEHAPGGAIGMIEEGVLENPKVDFAFATHVDGFSKAGIISTKSGVMTAEADSFKITILGYGGHGAYPHKTVDPILIASHIVIALQSIVSREVDPLEPAVVSIGKITSGDVFNVIPERGELFGTVRTLKREVAEFISSRITDISMHIANSLRGKVVVDYNFGYLPLCNNELTTDYIKKIGELIVGKEHVQESPISMGGEDMSYFLQKVPGTFYWLGVLNKEKGIIHPNHSPKFDIDEDVLPIGVKMHVYTVLHLNRLSHS</sequence>
<dbReference type="SUPFAM" id="SSF53187">
    <property type="entry name" value="Zn-dependent exopeptidases"/>
    <property type="match status" value="1"/>
</dbReference>
<dbReference type="SUPFAM" id="SSF55031">
    <property type="entry name" value="Bacterial exopeptidase dimerisation domain"/>
    <property type="match status" value="1"/>
</dbReference>
<proteinExistence type="predicted"/>
<feature type="binding site" evidence="2">
    <location>
        <position position="364"/>
    </location>
    <ligand>
        <name>Mn(2+)</name>
        <dbReference type="ChEBI" id="CHEBI:29035"/>
        <label>2</label>
    </ligand>
</feature>
<dbReference type="InterPro" id="IPR002933">
    <property type="entry name" value="Peptidase_M20"/>
</dbReference>
<keyword evidence="2" id="KW-0479">Metal-binding</keyword>
<dbReference type="PANTHER" id="PTHR11014:SF63">
    <property type="entry name" value="METALLOPEPTIDASE, PUTATIVE (AFU_ORTHOLOGUE AFUA_6G09600)-RELATED"/>
    <property type="match status" value="1"/>
</dbReference>
<dbReference type="Pfam" id="PF07687">
    <property type="entry name" value="M20_dimer"/>
    <property type="match status" value="1"/>
</dbReference>
<dbReference type="InterPro" id="IPR011650">
    <property type="entry name" value="Peptidase_M20_dimer"/>
</dbReference>
<dbReference type="NCBIfam" id="TIGR01891">
    <property type="entry name" value="amidohydrolases"/>
    <property type="match status" value="1"/>
</dbReference>
<dbReference type="InterPro" id="IPR017439">
    <property type="entry name" value="Amidohydrolase"/>
</dbReference>
<dbReference type="Pfam" id="PF01546">
    <property type="entry name" value="Peptidase_M20"/>
    <property type="match status" value="1"/>
</dbReference>
<feature type="binding site" evidence="2">
    <location>
        <position position="104"/>
    </location>
    <ligand>
        <name>Mn(2+)</name>
        <dbReference type="ChEBI" id="CHEBI:29035"/>
        <label>2</label>
    </ligand>
</feature>
<feature type="binding site" evidence="2">
    <location>
        <position position="102"/>
    </location>
    <ligand>
        <name>Mn(2+)</name>
        <dbReference type="ChEBI" id="CHEBI:29035"/>
        <label>2</label>
    </ligand>
</feature>
<gene>
    <name evidence="4" type="ORF">ENV82_04880</name>
</gene>
<comment type="cofactor">
    <cofactor evidence="2">
        <name>Mn(2+)</name>
        <dbReference type="ChEBI" id="CHEBI:29035"/>
    </cofactor>
    <text evidence="2">The Mn(2+) ion enhances activity.</text>
</comment>
<dbReference type="GO" id="GO:0019877">
    <property type="term" value="P:diaminopimelate biosynthetic process"/>
    <property type="evidence" value="ECO:0007669"/>
    <property type="project" value="UniProtKB-ARBA"/>
</dbReference>
<dbReference type="AlphaFoldDB" id="A0A7C4U392"/>
<feature type="domain" description="Peptidase M20 dimerisation" evidence="3">
    <location>
        <begin position="188"/>
        <end position="279"/>
    </location>
</feature>
<keyword evidence="2" id="KW-0464">Manganese</keyword>
<evidence type="ECO:0000256" key="1">
    <source>
        <dbReference type="ARBA" id="ARBA00022801"/>
    </source>
</evidence>